<keyword evidence="1" id="KW-0472">Membrane</keyword>
<dbReference type="SUPFAM" id="SSF46894">
    <property type="entry name" value="C-terminal effector domain of the bipartite response regulators"/>
    <property type="match status" value="1"/>
</dbReference>
<dbReference type="SUPFAM" id="SSF48452">
    <property type="entry name" value="TPR-like"/>
    <property type="match status" value="1"/>
</dbReference>
<dbReference type="Proteomes" id="UP000628669">
    <property type="component" value="Unassembled WGS sequence"/>
</dbReference>
<dbReference type="EMBL" id="JAENHK010000010">
    <property type="protein sequence ID" value="MBK1897927.1"/>
    <property type="molecule type" value="Genomic_DNA"/>
</dbReference>
<keyword evidence="1" id="KW-0812">Transmembrane</keyword>
<dbReference type="InterPro" id="IPR011990">
    <property type="entry name" value="TPR-like_helical_dom_sf"/>
</dbReference>
<proteinExistence type="predicted"/>
<sequence length="486" mass="56750">MKHILYLFVAFFLPLTLQSQRLLQEKEIIQLIESSHNAFLKADLESSNAYAEKALDASTKINYSYGIAYSNFYIGQALCDLGKLNTSLKCLSLAEKEDYTKTDPLLMAEIFVVRSRLYSMISPDYSLKEQKKGFLFLNKITNKQDKAITEVKAYTNLAAFYMGKNDIDSLSYYLMEANHVLHSLKEENTPPQQLTNFYSLLGFSHAVKKQYDSANYYFEKSLNIGKKYHYKNTAMTEMAWGLSEFQRKKNDSALIHFMKALNVMEELHYSSLIPWASHCISETYLALGDIKKSNEYKTKTNELREKFSQEYIDFPKTTLNTLLDEQENNTQKTTNRNIIILIIIIVSLTLFFLYYFFIKHRTARKTINSQEEIIANKNQKAYLLEQKVNEAFEIVIQLAKENNPEFLTRFREVYPNFISALLKNNPKLLTSELTFCAYLYLNFSSKDIAQYTFVTPRAVQLRKNRLRKRLNISSDEDIYLWMKNLS</sequence>
<name>A0ABS1FZV9_9FLAO</name>
<dbReference type="InterPro" id="IPR016032">
    <property type="entry name" value="Sig_transdc_resp-reg_C-effctor"/>
</dbReference>
<protein>
    <submittedName>
        <fullName evidence="2">Tetratricopeptide repeat protein</fullName>
    </submittedName>
</protein>
<gene>
    <name evidence="2" type="ORF">JHL15_19325</name>
</gene>
<dbReference type="Gene3D" id="1.25.40.10">
    <property type="entry name" value="Tetratricopeptide repeat domain"/>
    <property type="match status" value="1"/>
</dbReference>
<organism evidence="2 3">
    <name type="scientific">Chryseobacterium paridis</name>
    <dbReference type="NCBI Taxonomy" id="2800328"/>
    <lineage>
        <taxon>Bacteria</taxon>
        <taxon>Pseudomonadati</taxon>
        <taxon>Bacteroidota</taxon>
        <taxon>Flavobacteriia</taxon>
        <taxon>Flavobacteriales</taxon>
        <taxon>Weeksellaceae</taxon>
        <taxon>Chryseobacterium group</taxon>
        <taxon>Chryseobacterium</taxon>
    </lineage>
</organism>
<evidence type="ECO:0000313" key="2">
    <source>
        <dbReference type="EMBL" id="MBK1897927.1"/>
    </source>
</evidence>
<keyword evidence="3" id="KW-1185">Reference proteome</keyword>
<evidence type="ECO:0000256" key="1">
    <source>
        <dbReference type="SAM" id="Phobius"/>
    </source>
</evidence>
<accession>A0ABS1FZV9</accession>
<keyword evidence="1" id="KW-1133">Transmembrane helix</keyword>
<reference evidence="3" key="1">
    <citation type="submission" date="2021-01" db="EMBL/GenBank/DDBJ databases">
        <title>Genome public.</title>
        <authorList>
            <person name="Liu C."/>
            <person name="Sun Q."/>
        </authorList>
    </citation>
    <scope>NUCLEOTIDE SEQUENCE [LARGE SCALE GENOMIC DNA]</scope>
    <source>
        <strain evidence="3">YIM B02567</strain>
    </source>
</reference>
<dbReference type="RefSeq" id="WP_200248421.1">
    <property type="nucleotide sequence ID" value="NZ_JAENHK010000010.1"/>
</dbReference>
<feature type="transmembrane region" description="Helical" evidence="1">
    <location>
        <begin position="338"/>
        <end position="357"/>
    </location>
</feature>
<comment type="caution">
    <text evidence="2">The sequence shown here is derived from an EMBL/GenBank/DDBJ whole genome shotgun (WGS) entry which is preliminary data.</text>
</comment>
<evidence type="ECO:0000313" key="3">
    <source>
        <dbReference type="Proteomes" id="UP000628669"/>
    </source>
</evidence>